<reference evidence="10 11" key="1">
    <citation type="submission" date="2018-05" db="EMBL/GenBank/DDBJ databases">
        <title>Zavarzinia sp. HR-AS.</title>
        <authorList>
            <person name="Lee Y."/>
            <person name="Jeon C.O."/>
        </authorList>
    </citation>
    <scope>NUCLEOTIDE SEQUENCE [LARGE SCALE GENOMIC DNA]</scope>
    <source>
        <strain evidence="10 11">HR-AS</strain>
    </source>
</reference>
<accession>A0A317DVV2</accession>
<evidence type="ECO:0000313" key="11">
    <source>
        <dbReference type="Proteomes" id="UP000245461"/>
    </source>
</evidence>
<evidence type="ECO:0000313" key="10">
    <source>
        <dbReference type="EMBL" id="PWR18532.1"/>
    </source>
</evidence>
<dbReference type="AlphaFoldDB" id="A0A317DVV2"/>
<evidence type="ECO:0000256" key="2">
    <source>
        <dbReference type="ARBA" id="ARBA00009881"/>
    </source>
</evidence>
<sequence length="341" mass="34664">MVQAPMAGGATPPAFIVACMRHGLLGSLGAAYLSPEAMKAQVEEIAAATAAPLNINLFLPCGQPPAEGVVEGMLVHLAPLHEAAGLPPPHLPDPPEQDFTAQLAMLRRLRPRIASFVFGCPDAGMVAALKAEGILVIGAATHLEEARRVAASGVDAVVAQGGEAGAHRATFIGSFEDGLVPLRELLPQMVSALDIPVIAAGGLMSGGDIRAALEAGAALAQIGTALLRADECGIPQAHKDALAAGAAAGATTRLIRHWSGRAARGLANGFTRGIDAAGIAIPPFPLQNAMTQALRGHGRKTGDADMLALWCGTGYSGARAAPLADIVSRLCADAGFPSQNH</sequence>
<keyword evidence="4" id="KW-0285">Flavoprotein</keyword>
<dbReference type="GO" id="GO:0009636">
    <property type="term" value="P:response to toxic substance"/>
    <property type="evidence" value="ECO:0007669"/>
    <property type="project" value="UniProtKB-KW"/>
</dbReference>
<organism evidence="10 11">
    <name type="scientific">Zavarzinia aquatilis</name>
    <dbReference type="NCBI Taxonomy" id="2211142"/>
    <lineage>
        <taxon>Bacteria</taxon>
        <taxon>Pseudomonadati</taxon>
        <taxon>Pseudomonadota</taxon>
        <taxon>Alphaproteobacteria</taxon>
        <taxon>Rhodospirillales</taxon>
        <taxon>Zavarziniaceae</taxon>
        <taxon>Zavarzinia</taxon>
    </lineage>
</organism>
<comment type="catalytic activity">
    <reaction evidence="9">
        <text>3 propionate 3-nitronate + 3 O2 + H2O = 3 3-oxopropanoate + 2 nitrate + nitrite + H2O2 + 3 H(+)</text>
        <dbReference type="Rhea" id="RHEA:57332"/>
        <dbReference type="ChEBI" id="CHEBI:15377"/>
        <dbReference type="ChEBI" id="CHEBI:15378"/>
        <dbReference type="ChEBI" id="CHEBI:15379"/>
        <dbReference type="ChEBI" id="CHEBI:16240"/>
        <dbReference type="ChEBI" id="CHEBI:16301"/>
        <dbReference type="ChEBI" id="CHEBI:17632"/>
        <dbReference type="ChEBI" id="CHEBI:33190"/>
        <dbReference type="ChEBI" id="CHEBI:136067"/>
    </reaction>
</comment>
<comment type="similarity">
    <text evidence="2">Belongs to the nitronate monooxygenase family. NMO class I subfamily.</text>
</comment>
<evidence type="ECO:0000256" key="5">
    <source>
        <dbReference type="ARBA" id="ARBA00022643"/>
    </source>
</evidence>
<evidence type="ECO:0000256" key="4">
    <source>
        <dbReference type="ARBA" id="ARBA00022630"/>
    </source>
</evidence>
<dbReference type="Pfam" id="PF03060">
    <property type="entry name" value="NMO"/>
    <property type="match status" value="1"/>
</dbReference>
<evidence type="ECO:0000256" key="7">
    <source>
        <dbReference type="ARBA" id="ARBA00023033"/>
    </source>
</evidence>
<evidence type="ECO:0000256" key="9">
    <source>
        <dbReference type="ARBA" id="ARBA00049401"/>
    </source>
</evidence>
<evidence type="ECO:0000256" key="1">
    <source>
        <dbReference type="ARBA" id="ARBA00001917"/>
    </source>
</evidence>
<dbReference type="PANTHER" id="PTHR42747">
    <property type="entry name" value="NITRONATE MONOOXYGENASE-RELATED"/>
    <property type="match status" value="1"/>
</dbReference>
<dbReference type="InterPro" id="IPR004136">
    <property type="entry name" value="NMO"/>
</dbReference>
<gene>
    <name evidence="10" type="ORF">DKG74_18720</name>
</gene>
<keyword evidence="6" id="KW-0560">Oxidoreductase</keyword>
<dbReference type="PANTHER" id="PTHR42747:SF3">
    <property type="entry name" value="NITRONATE MONOOXYGENASE-RELATED"/>
    <property type="match status" value="1"/>
</dbReference>
<comment type="caution">
    <text evidence="10">The sequence shown here is derived from an EMBL/GenBank/DDBJ whole genome shotgun (WGS) entry which is preliminary data.</text>
</comment>
<keyword evidence="3" id="KW-0216">Detoxification</keyword>
<dbReference type="InterPro" id="IPR013785">
    <property type="entry name" value="Aldolase_TIM"/>
</dbReference>
<comment type="cofactor">
    <cofactor evidence="1">
        <name>FMN</name>
        <dbReference type="ChEBI" id="CHEBI:58210"/>
    </cofactor>
</comment>
<keyword evidence="11" id="KW-1185">Reference proteome</keyword>
<proteinExistence type="inferred from homology"/>
<dbReference type="OrthoDB" id="9778912at2"/>
<protein>
    <recommendedName>
        <fullName evidence="8">Propionate 3-nitronate monooxygenase</fullName>
    </recommendedName>
</protein>
<evidence type="ECO:0000256" key="3">
    <source>
        <dbReference type="ARBA" id="ARBA00022575"/>
    </source>
</evidence>
<keyword evidence="5" id="KW-0288">FMN</keyword>
<evidence type="ECO:0000256" key="8">
    <source>
        <dbReference type="ARBA" id="ARBA00031155"/>
    </source>
</evidence>
<dbReference type="Gene3D" id="3.20.20.70">
    <property type="entry name" value="Aldolase class I"/>
    <property type="match status" value="1"/>
</dbReference>
<keyword evidence="7" id="KW-0503">Monooxygenase</keyword>
<dbReference type="Proteomes" id="UP000245461">
    <property type="component" value="Unassembled WGS sequence"/>
</dbReference>
<dbReference type="CDD" id="cd04730">
    <property type="entry name" value="NPD_like"/>
    <property type="match status" value="1"/>
</dbReference>
<name>A0A317DVV2_9PROT</name>
<dbReference type="EMBL" id="QGLE01000014">
    <property type="protein sequence ID" value="PWR18532.1"/>
    <property type="molecule type" value="Genomic_DNA"/>
</dbReference>
<dbReference type="SUPFAM" id="SSF51412">
    <property type="entry name" value="Inosine monophosphate dehydrogenase (IMPDH)"/>
    <property type="match status" value="1"/>
</dbReference>
<dbReference type="GO" id="GO:0018580">
    <property type="term" value="F:nitronate monooxygenase activity"/>
    <property type="evidence" value="ECO:0007669"/>
    <property type="project" value="InterPro"/>
</dbReference>
<evidence type="ECO:0000256" key="6">
    <source>
        <dbReference type="ARBA" id="ARBA00023002"/>
    </source>
</evidence>